<organism evidence="1 2">
    <name type="scientific">Talaromyces stipitatus (strain ATCC 10500 / CBS 375.48 / QM 6759 / NRRL 1006)</name>
    <name type="common">Penicillium stipitatum</name>
    <dbReference type="NCBI Taxonomy" id="441959"/>
    <lineage>
        <taxon>Eukaryota</taxon>
        <taxon>Fungi</taxon>
        <taxon>Dikarya</taxon>
        <taxon>Ascomycota</taxon>
        <taxon>Pezizomycotina</taxon>
        <taxon>Eurotiomycetes</taxon>
        <taxon>Eurotiomycetidae</taxon>
        <taxon>Eurotiales</taxon>
        <taxon>Trichocomaceae</taxon>
        <taxon>Talaromyces</taxon>
        <taxon>Talaromyces sect. Talaromyces</taxon>
    </lineage>
</organism>
<reference evidence="2" key="1">
    <citation type="journal article" date="2015" name="Genome Announc.">
        <title>Genome sequence of the AIDS-associated pathogen Penicillium marneffei (ATCC18224) and its near taxonomic relative Talaromyces stipitatus (ATCC10500).</title>
        <authorList>
            <person name="Nierman W.C."/>
            <person name="Fedorova-Abrams N.D."/>
            <person name="Andrianopoulos A."/>
        </authorList>
    </citation>
    <scope>NUCLEOTIDE SEQUENCE [LARGE SCALE GENOMIC DNA]</scope>
    <source>
        <strain evidence="2">ATCC 10500 / CBS 375.48 / QM 6759 / NRRL 1006</strain>
    </source>
</reference>
<protein>
    <submittedName>
        <fullName evidence="1">Uncharacterized protein</fullName>
    </submittedName>
</protein>
<dbReference type="GeneID" id="8101440"/>
<dbReference type="AlphaFoldDB" id="B8MUZ9"/>
<keyword evidence="2" id="KW-1185">Reference proteome</keyword>
<sequence length="108" mass="12966">MEQTTPVAERWLRFQYGNVHDQLQMWMKDLPIQDTIEDEKMDKILKFLAGYLSFENWNRIEDALPTLTDHRTENEIKETKESIIRILIEAFSAKEVIEMCSKVKYWLV</sequence>
<gene>
    <name evidence="1" type="ORF">TSTA_110680</name>
</gene>
<dbReference type="VEuPathDB" id="FungiDB:TSTA_110680"/>
<dbReference type="HOGENOM" id="CLU_2198773_0_0_1"/>
<accession>B8MUZ9</accession>
<dbReference type="RefSeq" id="XP_002488645.1">
    <property type="nucleotide sequence ID" value="XM_002488600.1"/>
</dbReference>
<dbReference type="InParanoid" id="B8MUZ9"/>
<proteinExistence type="predicted"/>
<evidence type="ECO:0000313" key="2">
    <source>
        <dbReference type="Proteomes" id="UP000001745"/>
    </source>
</evidence>
<dbReference type="Proteomes" id="UP000001745">
    <property type="component" value="Unassembled WGS sequence"/>
</dbReference>
<evidence type="ECO:0000313" key="1">
    <source>
        <dbReference type="EMBL" id="EED11889.1"/>
    </source>
</evidence>
<dbReference type="EMBL" id="EQ962661">
    <property type="protein sequence ID" value="EED11889.1"/>
    <property type="molecule type" value="Genomic_DNA"/>
</dbReference>
<name>B8MUZ9_TALSN</name>